<evidence type="ECO:0000313" key="2">
    <source>
        <dbReference type="EMBL" id="KKB08306.1"/>
    </source>
</evidence>
<dbReference type="STRING" id="429727.VE26_13980"/>
<dbReference type="Pfam" id="PF18029">
    <property type="entry name" value="Glyoxalase_6"/>
    <property type="match status" value="1"/>
</dbReference>
<dbReference type="EMBL" id="JZEY01000061">
    <property type="protein sequence ID" value="KKB08306.1"/>
    <property type="molecule type" value="Genomic_DNA"/>
</dbReference>
<dbReference type="InterPro" id="IPR029068">
    <property type="entry name" value="Glyas_Bleomycin-R_OHBP_Dase"/>
</dbReference>
<gene>
    <name evidence="2" type="ORF">VE26_13980</name>
</gene>
<dbReference type="PATRIC" id="fig|429727.3.peg.2865"/>
<protein>
    <submittedName>
        <fullName evidence="2">Lactoylglutathione lyase</fullName>
    </submittedName>
</protein>
<dbReference type="Proteomes" id="UP000033649">
    <property type="component" value="Unassembled WGS sequence"/>
</dbReference>
<comment type="caution">
    <text evidence="2">The sequence shown here is derived from an EMBL/GenBank/DDBJ whole genome shotgun (WGS) entry which is preliminary data.</text>
</comment>
<evidence type="ECO:0000259" key="1">
    <source>
        <dbReference type="Pfam" id="PF18029"/>
    </source>
</evidence>
<dbReference type="AlphaFoldDB" id="A0A0F5FHH4"/>
<dbReference type="GO" id="GO:0016829">
    <property type="term" value="F:lyase activity"/>
    <property type="evidence" value="ECO:0007669"/>
    <property type="project" value="UniProtKB-KW"/>
</dbReference>
<name>A0A0F5FHH4_9HYPH</name>
<sequence length="117" mass="12664">MTVQGIYACLAVADFERGVIFYTRLMGRAPDDQPMPGMAQWRNMNGAGLQLWHEPENAGHGRTTIVVPVMDDERRRLANAGLALSADMVGDWGVVAQIADPDGNQITLAEPPKGFVG</sequence>
<dbReference type="SUPFAM" id="SSF54593">
    <property type="entry name" value="Glyoxalase/Bleomycin resistance protein/Dihydroxybiphenyl dioxygenase"/>
    <property type="match status" value="1"/>
</dbReference>
<organism evidence="2 3">
    <name type="scientific">Devosia chinhatensis</name>
    <dbReference type="NCBI Taxonomy" id="429727"/>
    <lineage>
        <taxon>Bacteria</taxon>
        <taxon>Pseudomonadati</taxon>
        <taxon>Pseudomonadota</taxon>
        <taxon>Alphaproteobacteria</taxon>
        <taxon>Hyphomicrobiales</taxon>
        <taxon>Devosiaceae</taxon>
        <taxon>Devosia</taxon>
    </lineage>
</organism>
<keyword evidence="2" id="KW-0456">Lyase</keyword>
<keyword evidence="3" id="KW-1185">Reference proteome</keyword>
<proteinExistence type="predicted"/>
<dbReference type="InterPro" id="IPR041581">
    <property type="entry name" value="Glyoxalase_6"/>
</dbReference>
<feature type="domain" description="Glyoxalase-like" evidence="1">
    <location>
        <begin position="9"/>
        <end position="108"/>
    </location>
</feature>
<dbReference type="Gene3D" id="3.10.180.10">
    <property type="entry name" value="2,3-Dihydroxybiphenyl 1,2-Dioxygenase, domain 1"/>
    <property type="match status" value="1"/>
</dbReference>
<reference evidence="2 3" key="1">
    <citation type="submission" date="2015-03" db="EMBL/GenBank/DDBJ databases">
        <authorList>
            <person name="Hassan Y."/>
            <person name="Lepp D."/>
            <person name="Li X.-Z."/>
            <person name="Zhou T."/>
        </authorList>
    </citation>
    <scope>NUCLEOTIDE SEQUENCE [LARGE SCALE GENOMIC DNA]</scope>
    <source>
        <strain evidence="2 3">IPL18</strain>
    </source>
</reference>
<dbReference type="OrthoDB" id="2453533at2"/>
<evidence type="ECO:0000313" key="3">
    <source>
        <dbReference type="Proteomes" id="UP000033649"/>
    </source>
</evidence>
<accession>A0A0F5FHH4</accession>